<sequence>MYYQVVQFQIQFAIGLPVLVCIYQQFSLTGPNKKILQIIKFKKTQSITFVIRQIIRNKCNIFHNICK</sequence>
<evidence type="ECO:0000313" key="2">
    <source>
        <dbReference type="Proteomes" id="UP000679179"/>
    </source>
</evidence>
<reference evidence="1" key="1">
    <citation type="submission" date="2021-03" db="EMBL/GenBank/DDBJ databases">
        <title>Taxonomic study of Clostridium polyendosporum from meadow-gley soil under rice.</title>
        <authorList>
            <person name="Kobayashi H."/>
            <person name="Tanizawa Y."/>
            <person name="Yagura M."/>
        </authorList>
    </citation>
    <scope>NUCLEOTIDE SEQUENCE</scope>
    <source>
        <strain evidence="1">JCM 30710</strain>
    </source>
</reference>
<evidence type="ECO:0000313" key="1">
    <source>
        <dbReference type="EMBL" id="GIM28459.1"/>
    </source>
</evidence>
<name>A0A919RZ54_9CLOT</name>
<organism evidence="1 2">
    <name type="scientific">Clostridium polyendosporum</name>
    <dbReference type="NCBI Taxonomy" id="69208"/>
    <lineage>
        <taxon>Bacteria</taxon>
        <taxon>Bacillati</taxon>
        <taxon>Bacillota</taxon>
        <taxon>Clostridia</taxon>
        <taxon>Eubacteriales</taxon>
        <taxon>Clostridiaceae</taxon>
        <taxon>Clostridium</taxon>
    </lineage>
</organism>
<comment type="caution">
    <text evidence="1">The sequence shown here is derived from an EMBL/GenBank/DDBJ whole genome shotgun (WGS) entry which is preliminary data.</text>
</comment>
<dbReference type="Proteomes" id="UP000679179">
    <property type="component" value="Unassembled WGS sequence"/>
</dbReference>
<proteinExistence type="predicted"/>
<keyword evidence="2" id="KW-1185">Reference proteome</keyword>
<dbReference type="AlphaFoldDB" id="A0A919RZ54"/>
<gene>
    <name evidence="1" type="ORF">CPJCM30710_11250</name>
</gene>
<dbReference type="EMBL" id="BOPZ01000006">
    <property type="protein sequence ID" value="GIM28459.1"/>
    <property type="molecule type" value="Genomic_DNA"/>
</dbReference>
<accession>A0A919RZ54</accession>
<protein>
    <submittedName>
        <fullName evidence="1">Uncharacterized protein</fullName>
    </submittedName>
</protein>